<organism evidence="4 5">
    <name type="scientific">Methanothermococcus okinawensis (strain DSM 14208 / JCM 11175 / IH1)</name>
    <dbReference type="NCBI Taxonomy" id="647113"/>
    <lineage>
        <taxon>Archaea</taxon>
        <taxon>Methanobacteriati</taxon>
        <taxon>Methanobacteriota</taxon>
        <taxon>Methanomada group</taxon>
        <taxon>Methanococci</taxon>
        <taxon>Methanococcales</taxon>
        <taxon>Methanococcaceae</taxon>
        <taxon>Methanothermococcus</taxon>
    </lineage>
</organism>
<dbReference type="eggNOG" id="arCOG03213">
    <property type="taxonomic scope" value="Archaea"/>
</dbReference>
<dbReference type="InterPro" id="IPR016754">
    <property type="entry name" value="MJ0548-like"/>
</dbReference>
<name>F8AM46_METOI</name>
<gene>
    <name evidence="4" type="ordered locus">Metok_0754</name>
</gene>
<dbReference type="OrthoDB" id="106876at2157"/>
<dbReference type="Pfam" id="PF25274">
    <property type="entry name" value="MJ0548_C"/>
    <property type="match status" value="1"/>
</dbReference>
<evidence type="ECO:0000256" key="1">
    <source>
        <dbReference type="SAM" id="Coils"/>
    </source>
</evidence>
<evidence type="ECO:0000259" key="3">
    <source>
        <dbReference type="Pfam" id="PF25274"/>
    </source>
</evidence>
<feature type="coiled-coil region" evidence="1">
    <location>
        <begin position="180"/>
        <end position="207"/>
    </location>
</feature>
<keyword evidence="1" id="KW-0175">Coiled coil</keyword>
<dbReference type="GeneID" id="10772898"/>
<dbReference type="InterPro" id="IPR057262">
    <property type="entry name" value="MJ0548_N"/>
</dbReference>
<dbReference type="Pfam" id="PF09894">
    <property type="entry name" value="MJ0548_N"/>
    <property type="match status" value="1"/>
</dbReference>
<dbReference type="STRING" id="647113.Metok_0754"/>
<evidence type="ECO:0000259" key="2">
    <source>
        <dbReference type="Pfam" id="PF09894"/>
    </source>
</evidence>
<keyword evidence="5" id="KW-1185">Reference proteome</keyword>
<dbReference type="KEGG" id="mok:Metok_0754"/>
<evidence type="ECO:0000313" key="5">
    <source>
        <dbReference type="Proteomes" id="UP000009296"/>
    </source>
</evidence>
<dbReference type="InterPro" id="IPR057377">
    <property type="entry name" value="MJ0548_C"/>
</dbReference>
<proteinExistence type="predicted"/>
<reference evidence="4" key="1">
    <citation type="submission" date="2011-05" db="EMBL/GenBank/DDBJ databases">
        <title>Complete sequence of chromosome of Methanothermococcus okinawensis IH1.</title>
        <authorList>
            <consortium name="US DOE Joint Genome Institute"/>
            <person name="Lucas S."/>
            <person name="Han J."/>
            <person name="Lapidus A."/>
            <person name="Cheng J.-F."/>
            <person name="Goodwin L."/>
            <person name="Pitluck S."/>
            <person name="Peters L."/>
            <person name="Mikhailova N."/>
            <person name="Held B."/>
            <person name="Han C."/>
            <person name="Tapia R."/>
            <person name="Land M."/>
            <person name="Hauser L."/>
            <person name="Kyrpides N."/>
            <person name="Ivanova N."/>
            <person name="Pagani I."/>
            <person name="Sieprawska-Lupa M."/>
            <person name="Takai K."/>
            <person name="Miyazaki J."/>
            <person name="Whitman W."/>
            <person name="Woyke T."/>
        </authorList>
    </citation>
    <scope>NUCLEOTIDE SEQUENCE [LARGE SCALE GENOMIC DNA]</scope>
    <source>
        <strain evidence="4">IH1</strain>
    </source>
</reference>
<dbReference type="RefSeq" id="WP_013866916.1">
    <property type="nucleotide sequence ID" value="NC_015636.1"/>
</dbReference>
<feature type="domain" description="Connectase MJ0548-like C-terminal" evidence="3">
    <location>
        <begin position="196"/>
        <end position="289"/>
    </location>
</feature>
<evidence type="ECO:0000313" key="4">
    <source>
        <dbReference type="EMBL" id="AEH06731.1"/>
    </source>
</evidence>
<dbReference type="EMBL" id="CP002792">
    <property type="protein sequence ID" value="AEH06731.1"/>
    <property type="molecule type" value="Genomic_DNA"/>
</dbReference>
<accession>F8AM46</accession>
<protein>
    <submittedName>
        <fullName evidence="4">Uncharacterized conserved protein UCP019262</fullName>
    </submittedName>
</protein>
<dbReference type="HOGENOM" id="CLU_078138_0_0_2"/>
<dbReference type="AlphaFoldDB" id="F8AM46"/>
<feature type="domain" description="Connectase MJ0548-like N-terminal" evidence="2">
    <location>
        <begin position="1"/>
        <end position="191"/>
    </location>
</feature>
<sequence length="291" mass="32892">MSIVIGYYGNNGAVVAGDRRNIMFRGNPEKRAELEKDLYCGKIKNEEELKNRAEELGVKIFIEDERTKVKKIGDVLVGEVKSIGADSKRRKMYLTKGNCAIVDILNDTITNKSIKNGSSIIIFGNKYLKDIVQKELKKYMNNFGKMDILDVKNTIENALKKCDGPTLSPELDILHTNKKVFNLEEIIEKDLNDLKEYRNDLKQKMIDFKKVMIIADKIENNGEVGIIKNGKLVLDDNHIAIDKVCPNPKLFNEIEIEGDVEDGDVVLIEDGSLKIKGKDIPLAINHIICKK</sequence>
<dbReference type="PIRSF" id="PIRSF019262">
    <property type="entry name" value="UCP019262"/>
    <property type="match status" value="1"/>
</dbReference>
<dbReference type="Proteomes" id="UP000009296">
    <property type="component" value="Chromosome"/>
</dbReference>